<keyword evidence="7 15" id="KW-0378">Hydrolase</keyword>
<evidence type="ECO:0000256" key="11">
    <source>
        <dbReference type="ARBA" id="ARBA00023239"/>
    </source>
</evidence>
<keyword evidence="11 15" id="KW-0456">Lyase</keyword>
<dbReference type="InterPro" id="IPR010979">
    <property type="entry name" value="Ribosomal_uS13-like_H2TH"/>
</dbReference>
<feature type="active site" description="Proton donor; for delta-elimination activity" evidence="15">
    <location>
        <position position="266"/>
    </location>
</feature>
<keyword evidence="19" id="KW-1185">Reference proteome</keyword>
<keyword evidence="10 15" id="KW-0234">DNA repair</keyword>
<dbReference type="GO" id="GO:0034039">
    <property type="term" value="F:8-oxo-7,8-dihydroguanine DNA N-glycosylase activity"/>
    <property type="evidence" value="ECO:0007669"/>
    <property type="project" value="TreeGrafter"/>
</dbReference>
<dbReference type="EC" id="4.2.99.18" evidence="15"/>
<keyword evidence="9 15" id="KW-0238">DNA-binding</keyword>
<evidence type="ECO:0000256" key="1">
    <source>
        <dbReference type="ARBA" id="ARBA00001668"/>
    </source>
</evidence>
<feature type="active site" description="Schiff-base intermediate with DNA" evidence="15">
    <location>
        <position position="2"/>
    </location>
</feature>
<evidence type="ECO:0000259" key="16">
    <source>
        <dbReference type="PROSITE" id="PS51066"/>
    </source>
</evidence>
<gene>
    <name evidence="15" type="primary">mutM</name>
    <name evidence="15" type="synonym">fpg</name>
    <name evidence="18" type="ORF">HNQ81_000721</name>
</gene>
<keyword evidence="5 15" id="KW-0227">DNA damage</keyword>
<evidence type="ECO:0000256" key="3">
    <source>
        <dbReference type="ARBA" id="ARBA00011245"/>
    </source>
</evidence>
<evidence type="ECO:0000256" key="5">
    <source>
        <dbReference type="ARBA" id="ARBA00022763"/>
    </source>
</evidence>
<keyword evidence="4 15" id="KW-0479">Metal-binding</keyword>
<dbReference type="GO" id="GO:0140078">
    <property type="term" value="F:class I DNA-(apurinic or apyrimidinic site) endonuclease activity"/>
    <property type="evidence" value="ECO:0007669"/>
    <property type="project" value="UniProtKB-EC"/>
</dbReference>
<dbReference type="EMBL" id="JACHEO010000002">
    <property type="protein sequence ID" value="MBB5347011.1"/>
    <property type="molecule type" value="Genomic_DNA"/>
</dbReference>
<evidence type="ECO:0000256" key="6">
    <source>
        <dbReference type="ARBA" id="ARBA00022771"/>
    </source>
</evidence>
<comment type="catalytic activity">
    <reaction evidence="1 15">
        <text>Hydrolysis of DNA containing ring-opened 7-methylguanine residues, releasing 2,6-diamino-4-hydroxy-5-(N-methyl)formamidopyrimidine.</text>
        <dbReference type="EC" id="3.2.2.23"/>
    </reaction>
</comment>
<evidence type="ECO:0000313" key="19">
    <source>
        <dbReference type="Proteomes" id="UP000539642"/>
    </source>
</evidence>
<dbReference type="NCBIfam" id="TIGR00577">
    <property type="entry name" value="fpg"/>
    <property type="match status" value="1"/>
</dbReference>
<dbReference type="Pfam" id="PF01149">
    <property type="entry name" value="Fapy_DNA_glyco"/>
    <property type="match status" value="1"/>
</dbReference>
<dbReference type="InterPro" id="IPR015887">
    <property type="entry name" value="DNA_glyclase_Znf_dom_DNA_BS"/>
</dbReference>
<evidence type="ECO:0000256" key="14">
    <source>
        <dbReference type="ARBA" id="ARBA00044632"/>
    </source>
</evidence>
<comment type="cofactor">
    <cofactor evidence="15">
        <name>Zn(2+)</name>
        <dbReference type="ChEBI" id="CHEBI:29105"/>
    </cofactor>
    <text evidence="15">Binds 1 zinc ion per subunit.</text>
</comment>
<accession>A0A840V1F1</accession>
<dbReference type="SMART" id="SM01232">
    <property type="entry name" value="H2TH"/>
    <property type="match status" value="1"/>
</dbReference>
<dbReference type="FunFam" id="1.10.8.50:FF:000003">
    <property type="entry name" value="Formamidopyrimidine-DNA glycosylase"/>
    <property type="match status" value="1"/>
</dbReference>
<dbReference type="CDD" id="cd08966">
    <property type="entry name" value="EcFpg-like_N"/>
    <property type="match status" value="1"/>
</dbReference>
<dbReference type="Proteomes" id="UP000539642">
    <property type="component" value="Unassembled WGS sequence"/>
</dbReference>
<feature type="binding site" evidence="15">
    <location>
        <position position="93"/>
    </location>
    <ligand>
        <name>DNA</name>
        <dbReference type="ChEBI" id="CHEBI:16991"/>
    </ligand>
</feature>
<feature type="active site" description="Proton donor; for beta-elimination activity" evidence="15">
    <location>
        <position position="59"/>
    </location>
</feature>
<evidence type="ECO:0000256" key="9">
    <source>
        <dbReference type="ARBA" id="ARBA00023125"/>
    </source>
</evidence>
<dbReference type="Gene3D" id="3.20.190.10">
    <property type="entry name" value="MutM-like, N-terminal"/>
    <property type="match status" value="1"/>
</dbReference>
<dbReference type="InterPro" id="IPR000214">
    <property type="entry name" value="Znf_DNA_glyclase/AP_lyase"/>
</dbReference>
<keyword evidence="12 15" id="KW-0511">Multifunctional enzyme</keyword>
<feature type="binding site" evidence="15">
    <location>
        <position position="157"/>
    </location>
    <ligand>
        <name>DNA</name>
        <dbReference type="ChEBI" id="CHEBI:16991"/>
    </ligand>
</feature>
<feature type="active site" description="Proton donor" evidence="15">
    <location>
        <position position="3"/>
    </location>
</feature>
<comment type="caution">
    <text evidence="18">The sequence shown here is derived from an EMBL/GenBank/DDBJ whole genome shotgun (WGS) entry which is preliminary data.</text>
</comment>
<evidence type="ECO:0000256" key="7">
    <source>
        <dbReference type="ARBA" id="ARBA00022801"/>
    </source>
</evidence>
<dbReference type="PROSITE" id="PS01242">
    <property type="entry name" value="ZF_FPG_1"/>
    <property type="match status" value="1"/>
</dbReference>
<feature type="domain" description="FPG-type" evidence="16">
    <location>
        <begin position="242"/>
        <end position="276"/>
    </location>
</feature>
<dbReference type="GO" id="GO:0006284">
    <property type="term" value="P:base-excision repair"/>
    <property type="evidence" value="ECO:0007669"/>
    <property type="project" value="InterPro"/>
</dbReference>
<dbReference type="SMART" id="SM00898">
    <property type="entry name" value="Fapy_DNA_glyco"/>
    <property type="match status" value="1"/>
</dbReference>
<dbReference type="GO" id="GO:0003684">
    <property type="term" value="F:damaged DNA binding"/>
    <property type="evidence" value="ECO:0007669"/>
    <property type="project" value="InterPro"/>
</dbReference>
<evidence type="ECO:0000256" key="8">
    <source>
        <dbReference type="ARBA" id="ARBA00022833"/>
    </source>
</evidence>
<keyword evidence="8 15" id="KW-0862">Zinc</keyword>
<dbReference type="PANTHER" id="PTHR22993:SF9">
    <property type="entry name" value="FORMAMIDOPYRIMIDINE-DNA GLYCOSYLASE"/>
    <property type="match status" value="1"/>
</dbReference>
<dbReference type="InterPro" id="IPR020629">
    <property type="entry name" value="FPG_Glyclase"/>
</dbReference>
<comment type="function">
    <text evidence="15">Involved in base excision repair of DNA damaged by oxidation or by mutagenic agents. Acts as DNA glycosylase that recognizes and removes damaged bases. Has a preference for oxidized purines, such as 7,8-dihydro-8-oxoguanine (8-oxoG). Has AP (apurinic/apyrimidinic) lyase activity and introduces nicks in the DNA strand. Cleaves the DNA backbone by beta-delta elimination to generate a single-strand break at the site of the removed base with both 3'- and 5'-phosphates.</text>
</comment>
<dbReference type="Pfam" id="PF06831">
    <property type="entry name" value="H2TH"/>
    <property type="match status" value="1"/>
</dbReference>
<dbReference type="PANTHER" id="PTHR22993">
    <property type="entry name" value="FORMAMIDOPYRIMIDINE-DNA GLYCOSYLASE"/>
    <property type="match status" value="1"/>
</dbReference>
<feature type="domain" description="Formamidopyrimidine-DNA glycosylase catalytic" evidence="17">
    <location>
        <begin position="2"/>
        <end position="115"/>
    </location>
</feature>
<evidence type="ECO:0000256" key="10">
    <source>
        <dbReference type="ARBA" id="ARBA00023204"/>
    </source>
</evidence>
<comment type="similarity">
    <text evidence="2 15">Belongs to the FPG family.</text>
</comment>
<keyword evidence="6 15" id="KW-0863">Zinc-finger</keyword>
<protein>
    <recommendedName>
        <fullName evidence="15">Formamidopyrimidine-DNA glycosylase</fullName>
        <shortName evidence="15">Fapy-DNA glycosylase</shortName>
        <ecNumber evidence="15">3.2.2.23</ecNumber>
    </recommendedName>
    <alternativeName>
        <fullName evidence="15">DNA-(apurinic or apyrimidinic site) lyase MutM</fullName>
        <shortName evidence="15">AP lyase MutM</shortName>
        <ecNumber evidence="15">4.2.99.18</ecNumber>
    </alternativeName>
</protein>
<dbReference type="SUPFAM" id="SSF46946">
    <property type="entry name" value="S13-like H2TH domain"/>
    <property type="match status" value="1"/>
</dbReference>
<sequence>MPELPEVEVVCQGLRPHLTGRKIVQIRHSGMDLRTRIPIAEMFRHILSRTVVDVARRAKYLIITVDNGARLLIHLGMTGRLGFFPFEVPAVRHDHLSLLLDNDLDLRLNDSRRFGAIHVFSGEEAAALDQTFFKATGPEPLGEGFSAQYLIDKAAGKKQPIKTFLMTTTTVAGIGNIYANEILFAARIRPARSVATLSPAAWRRIVQHTRLVLQQAIDCGGSTISDFLNAERKSGYFQVHFKVYDRQGEPCPTCGRPIEKVQIGGRASYFCSKCQK</sequence>
<evidence type="ECO:0000313" key="18">
    <source>
        <dbReference type="EMBL" id="MBB5347011.1"/>
    </source>
</evidence>
<dbReference type="GO" id="GO:0008270">
    <property type="term" value="F:zinc ion binding"/>
    <property type="evidence" value="ECO:0007669"/>
    <property type="project" value="UniProtKB-UniRule"/>
</dbReference>
<proteinExistence type="inferred from homology"/>
<dbReference type="InterPro" id="IPR010663">
    <property type="entry name" value="Znf_FPG/IleRS"/>
</dbReference>
<dbReference type="SUPFAM" id="SSF57716">
    <property type="entry name" value="Glucocorticoid receptor-like (DNA-binding domain)"/>
    <property type="match status" value="1"/>
</dbReference>
<dbReference type="EC" id="3.2.2.23" evidence="15"/>
<name>A0A840V1F1_9BACT</name>
<dbReference type="NCBIfam" id="NF002211">
    <property type="entry name" value="PRK01103.1"/>
    <property type="match status" value="1"/>
</dbReference>
<dbReference type="InterPro" id="IPR035937">
    <property type="entry name" value="FPG_N"/>
</dbReference>
<dbReference type="Gene3D" id="1.10.8.50">
    <property type="match status" value="1"/>
</dbReference>
<evidence type="ECO:0000256" key="15">
    <source>
        <dbReference type="HAMAP-Rule" id="MF_00103"/>
    </source>
</evidence>
<comment type="catalytic activity">
    <reaction evidence="14 15">
        <text>2'-deoxyribonucleotide-(2'-deoxyribose 5'-phosphate)-2'-deoxyribonucleotide-DNA = a 3'-end 2'-deoxyribonucleotide-(2,3-dehydro-2,3-deoxyribose 5'-phosphate)-DNA + a 5'-end 5'-phospho-2'-deoxyribonucleoside-DNA + H(+)</text>
        <dbReference type="Rhea" id="RHEA:66592"/>
        <dbReference type="Rhea" id="RHEA-COMP:13180"/>
        <dbReference type="Rhea" id="RHEA-COMP:16897"/>
        <dbReference type="Rhea" id="RHEA-COMP:17067"/>
        <dbReference type="ChEBI" id="CHEBI:15378"/>
        <dbReference type="ChEBI" id="CHEBI:136412"/>
        <dbReference type="ChEBI" id="CHEBI:157695"/>
        <dbReference type="ChEBI" id="CHEBI:167181"/>
        <dbReference type="EC" id="4.2.99.18"/>
    </reaction>
</comment>
<evidence type="ECO:0000259" key="17">
    <source>
        <dbReference type="PROSITE" id="PS51068"/>
    </source>
</evidence>
<feature type="binding site" evidence="15">
    <location>
        <position position="112"/>
    </location>
    <ligand>
        <name>DNA</name>
        <dbReference type="ChEBI" id="CHEBI:16991"/>
    </ligand>
</feature>
<evidence type="ECO:0000256" key="13">
    <source>
        <dbReference type="ARBA" id="ARBA00023295"/>
    </source>
</evidence>
<comment type="subunit">
    <text evidence="3 15">Monomer.</text>
</comment>
<dbReference type="HAMAP" id="MF_00103">
    <property type="entry name" value="Fapy_DNA_glycosyl"/>
    <property type="match status" value="1"/>
</dbReference>
<dbReference type="InterPro" id="IPR015886">
    <property type="entry name" value="H2TH_FPG"/>
</dbReference>
<dbReference type="InterPro" id="IPR012319">
    <property type="entry name" value="FPG_cat"/>
</dbReference>
<evidence type="ECO:0000256" key="2">
    <source>
        <dbReference type="ARBA" id="ARBA00009409"/>
    </source>
</evidence>
<evidence type="ECO:0000256" key="4">
    <source>
        <dbReference type="ARBA" id="ARBA00022723"/>
    </source>
</evidence>
<organism evidence="18 19">
    <name type="scientific">Desulfoprunum benzoelyticum</name>
    <dbReference type="NCBI Taxonomy" id="1506996"/>
    <lineage>
        <taxon>Bacteria</taxon>
        <taxon>Pseudomonadati</taxon>
        <taxon>Thermodesulfobacteriota</taxon>
        <taxon>Desulfobulbia</taxon>
        <taxon>Desulfobulbales</taxon>
        <taxon>Desulfobulbaceae</taxon>
        <taxon>Desulfoprunum</taxon>
    </lineage>
</organism>
<dbReference type="Pfam" id="PF06827">
    <property type="entry name" value="zf-FPG_IleRS"/>
    <property type="match status" value="1"/>
</dbReference>
<dbReference type="SUPFAM" id="SSF81624">
    <property type="entry name" value="N-terminal domain of MutM-like DNA repair proteins"/>
    <property type="match status" value="1"/>
</dbReference>
<dbReference type="RefSeq" id="WP_183348384.1">
    <property type="nucleotide sequence ID" value="NZ_JACHEO010000002.1"/>
</dbReference>
<dbReference type="PROSITE" id="PS51068">
    <property type="entry name" value="FPG_CAT"/>
    <property type="match status" value="1"/>
</dbReference>
<evidence type="ECO:0000256" key="12">
    <source>
        <dbReference type="ARBA" id="ARBA00023268"/>
    </source>
</evidence>
<reference evidence="18 19" key="1">
    <citation type="submission" date="2020-08" db="EMBL/GenBank/DDBJ databases">
        <title>Genomic Encyclopedia of Type Strains, Phase IV (KMG-IV): sequencing the most valuable type-strain genomes for metagenomic binning, comparative biology and taxonomic classification.</title>
        <authorList>
            <person name="Goeker M."/>
        </authorList>
    </citation>
    <scope>NUCLEOTIDE SEQUENCE [LARGE SCALE GENOMIC DNA]</scope>
    <source>
        <strain evidence="18 19">DSM 28570</strain>
    </source>
</reference>
<dbReference type="AlphaFoldDB" id="A0A840V1F1"/>
<keyword evidence="13 15" id="KW-0326">Glycosidase</keyword>
<dbReference type="PROSITE" id="PS51066">
    <property type="entry name" value="ZF_FPG_2"/>
    <property type="match status" value="1"/>
</dbReference>